<reference evidence="3" key="1">
    <citation type="journal article" date="2015" name="Nat. Genet.">
        <title>The genome and transcriptome of the zoonotic hookworm Ancylostoma ceylanicum identify infection-specific gene families.</title>
        <authorList>
            <person name="Schwarz E.M."/>
            <person name="Hu Y."/>
            <person name="Antoshechkin I."/>
            <person name="Miller M.M."/>
            <person name="Sternberg P.W."/>
            <person name="Aroian R.V."/>
        </authorList>
    </citation>
    <scope>NUCLEOTIDE SEQUENCE</scope>
    <source>
        <strain evidence="3">HY135</strain>
    </source>
</reference>
<dbReference type="Proteomes" id="UP000024635">
    <property type="component" value="Unassembled WGS sequence"/>
</dbReference>
<feature type="region of interest" description="Disordered" evidence="1">
    <location>
        <begin position="67"/>
        <end position="86"/>
    </location>
</feature>
<sequence>MRKATRDTVAIDNEKLAKASMFEYPGSRISADCKTSMEVECIANAAWRKRKQATGLMFGKSPVETEVNDLSHNSPTCMERNGCQPP</sequence>
<name>A0A016VJQ0_9BILA</name>
<evidence type="ECO:0000256" key="1">
    <source>
        <dbReference type="SAM" id="MobiDB-lite"/>
    </source>
</evidence>
<dbReference type="AlphaFoldDB" id="A0A016VJQ0"/>
<proteinExistence type="predicted"/>
<gene>
    <name evidence="2" type="primary">Acey_s0009.g767</name>
    <name evidence="2" type="ORF">Y032_0009g767</name>
</gene>
<evidence type="ECO:0000313" key="2">
    <source>
        <dbReference type="EMBL" id="EYC27506.1"/>
    </source>
</evidence>
<keyword evidence="3" id="KW-1185">Reference proteome</keyword>
<organism evidence="2 3">
    <name type="scientific">Ancylostoma ceylanicum</name>
    <dbReference type="NCBI Taxonomy" id="53326"/>
    <lineage>
        <taxon>Eukaryota</taxon>
        <taxon>Metazoa</taxon>
        <taxon>Ecdysozoa</taxon>
        <taxon>Nematoda</taxon>
        <taxon>Chromadorea</taxon>
        <taxon>Rhabditida</taxon>
        <taxon>Rhabditina</taxon>
        <taxon>Rhabditomorpha</taxon>
        <taxon>Strongyloidea</taxon>
        <taxon>Ancylostomatidae</taxon>
        <taxon>Ancylostomatinae</taxon>
        <taxon>Ancylostoma</taxon>
    </lineage>
</organism>
<evidence type="ECO:0000313" key="3">
    <source>
        <dbReference type="Proteomes" id="UP000024635"/>
    </source>
</evidence>
<dbReference type="EMBL" id="JARK01001345">
    <property type="protein sequence ID" value="EYC27506.1"/>
    <property type="molecule type" value="Genomic_DNA"/>
</dbReference>
<protein>
    <submittedName>
        <fullName evidence="2">Uncharacterized protein</fullName>
    </submittedName>
</protein>
<comment type="caution">
    <text evidence="2">The sequence shown here is derived from an EMBL/GenBank/DDBJ whole genome shotgun (WGS) entry which is preliminary data.</text>
</comment>
<accession>A0A016VJQ0</accession>